<reference evidence="1 2" key="1">
    <citation type="submission" date="2019-10" db="EMBL/GenBank/DDBJ databases">
        <authorList>
            <person name="Palmer J.M."/>
        </authorList>
    </citation>
    <scope>NUCLEOTIDE SEQUENCE [LARGE SCALE GENOMIC DNA]</scope>
    <source>
        <strain evidence="1 2">TWF730</strain>
    </source>
</reference>
<dbReference type="EMBL" id="JAVHNS010000008">
    <property type="protein sequence ID" value="KAK6346100.1"/>
    <property type="molecule type" value="Genomic_DNA"/>
</dbReference>
<evidence type="ECO:0000313" key="1">
    <source>
        <dbReference type="EMBL" id="KAK6346100.1"/>
    </source>
</evidence>
<dbReference type="AlphaFoldDB" id="A0AAV9UP76"/>
<keyword evidence="2" id="KW-1185">Reference proteome</keyword>
<dbReference type="Proteomes" id="UP001373714">
    <property type="component" value="Unassembled WGS sequence"/>
</dbReference>
<evidence type="ECO:0000313" key="2">
    <source>
        <dbReference type="Proteomes" id="UP001373714"/>
    </source>
</evidence>
<proteinExistence type="predicted"/>
<sequence>MQMSAPLLRIPLEIRDTIYFSLFDLCQSPGNPRAIYPAFELSTSLSQRCETISSWKFVGNRSSRICYQNGPTRYQLSPILQTCRQIRWEFQDFLRRTLNRSGKSAVSRAKYLRYELDVAAYNRLTYPVWVALPLPPEEPYNVIDELRVNYQLREYQSPRHRIYANGSPGSEIYTLFYLLSDFLFHGPQGFYLPAINGSDPGRGENWTAFEGGRCNPKIKHLILNVLFEERNKKIEDLEAQVELGEPGAETALYEAKRKFLLQKEDTVWYITRHIKTMAEYNYFDGHFEKISIYFEGCPSWCGEDDDVPRLHVFTIGNGFNRSLDWQQQKEFIKYWFVWGPNPEIRRSGG</sequence>
<protein>
    <submittedName>
        <fullName evidence="1">Uncharacterized protein</fullName>
    </submittedName>
</protein>
<comment type="caution">
    <text evidence="1">The sequence shown here is derived from an EMBL/GenBank/DDBJ whole genome shotgun (WGS) entry which is preliminary data.</text>
</comment>
<accession>A0AAV9UP76</accession>
<name>A0AAV9UP76_9PEZI</name>
<gene>
    <name evidence="1" type="ORF">TWF730_010431</name>
</gene>
<organism evidence="1 2">
    <name type="scientific">Orbilia blumenaviensis</name>
    <dbReference type="NCBI Taxonomy" id="1796055"/>
    <lineage>
        <taxon>Eukaryota</taxon>
        <taxon>Fungi</taxon>
        <taxon>Dikarya</taxon>
        <taxon>Ascomycota</taxon>
        <taxon>Pezizomycotina</taxon>
        <taxon>Orbiliomycetes</taxon>
        <taxon>Orbiliales</taxon>
        <taxon>Orbiliaceae</taxon>
        <taxon>Orbilia</taxon>
    </lineage>
</organism>